<keyword evidence="1" id="KW-0175">Coiled coil</keyword>
<dbReference type="EMBL" id="JBEPSJ010000002">
    <property type="protein sequence ID" value="MET4582346.1"/>
    <property type="molecule type" value="Genomic_DNA"/>
</dbReference>
<keyword evidence="4" id="KW-1185">Reference proteome</keyword>
<name>A0ABV2QMT5_9MICO</name>
<feature type="coiled-coil region" evidence="1">
    <location>
        <begin position="67"/>
        <end position="101"/>
    </location>
</feature>
<comment type="caution">
    <text evidence="3">The sequence shown here is derived from an EMBL/GenBank/DDBJ whole genome shotgun (WGS) entry which is preliminary data.</text>
</comment>
<dbReference type="RefSeq" id="WP_354024541.1">
    <property type="nucleotide sequence ID" value="NZ_JBEPSJ010000002.1"/>
</dbReference>
<evidence type="ECO:0000256" key="1">
    <source>
        <dbReference type="SAM" id="Coils"/>
    </source>
</evidence>
<sequence length="294" mass="31627">MTDRASRALEAVDRDPAARARFAAAYGRPGDPVAVLRREVRPDATADAARDAEVERLRRVAFDRTNTAEEEAAAELARRDLAALEEETRASRAALDRAIDAALEPRAHPPVASDPDDSVQSDDPEEPARPRRAPWLVPAAVALVVGVAATSAVWAWQGSDELPAAVSASRSPSPIEYFLGDRPDGVSEPGDLSAAEVWFEREQTDEDLVGVGELRPEFDRGSVRLVHSSPIARVWVAKQVDGKLCLETTDTFSQVTNGTCAVAGDFEQSGLSVASNVLTADWNGPQVRVVLSQR</sequence>
<reference evidence="3 4" key="1">
    <citation type="submission" date="2024-06" db="EMBL/GenBank/DDBJ databases">
        <title>Sorghum-associated microbial communities from plants grown in Nebraska, USA.</title>
        <authorList>
            <person name="Schachtman D."/>
        </authorList>
    </citation>
    <scope>NUCLEOTIDE SEQUENCE [LARGE SCALE GENOMIC DNA]</scope>
    <source>
        <strain evidence="3 4">2857</strain>
    </source>
</reference>
<feature type="region of interest" description="Disordered" evidence="2">
    <location>
        <begin position="103"/>
        <end position="133"/>
    </location>
</feature>
<protein>
    <submittedName>
        <fullName evidence="3">Uncharacterized protein</fullName>
    </submittedName>
</protein>
<feature type="compositionally biased region" description="Acidic residues" evidence="2">
    <location>
        <begin position="114"/>
        <end position="125"/>
    </location>
</feature>
<dbReference type="Proteomes" id="UP001549257">
    <property type="component" value="Unassembled WGS sequence"/>
</dbReference>
<evidence type="ECO:0000313" key="3">
    <source>
        <dbReference type="EMBL" id="MET4582346.1"/>
    </source>
</evidence>
<evidence type="ECO:0000256" key="2">
    <source>
        <dbReference type="SAM" id="MobiDB-lite"/>
    </source>
</evidence>
<accession>A0ABV2QMT5</accession>
<proteinExistence type="predicted"/>
<gene>
    <name evidence="3" type="ORF">ABIE21_001856</name>
</gene>
<evidence type="ECO:0000313" key="4">
    <source>
        <dbReference type="Proteomes" id="UP001549257"/>
    </source>
</evidence>
<organism evidence="3 4">
    <name type="scientific">Conyzicola nivalis</name>
    <dbReference type="NCBI Taxonomy" id="1477021"/>
    <lineage>
        <taxon>Bacteria</taxon>
        <taxon>Bacillati</taxon>
        <taxon>Actinomycetota</taxon>
        <taxon>Actinomycetes</taxon>
        <taxon>Micrococcales</taxon>
        <taxon>Microbacteriaceae</taxon>
        <taxon>Conyzicola</taxon>
    </lineage>
</organism>